<dbReference type="RefSeq" id="WP_165335284.1">
    <property type="nucleotide sequence ID" value="NZ_JAAKZW010000175.1"/>
</dbReference>
<feature type="transmembrane region" description="Helical" evidence="1">
    <location>
        <begin position="119"/>
        <end position="142"/>
    </location>
</feature>
<protein>
    <submittedName>
        <fullName evidence="2">ABC transporter permease</fullName>
    </submittedName>
</protein>
<dbReference type="EMBL" id="JAAKZW010000175">
    <property type="protein sequence ID" value="NGO79847.1"/>
    <property type="molecule type" value="Genomic_DNA"/>
</dbReference>
<name>A0A6G4XSR6_9ACTN</name>
<feature type="transmembrane region" description="Helical" evidence="1">
    <location>
        <begin position="74"/>
        <end position="98"/>
    </location>
</feature>
<keyword evidence="1" id="KW-0812">Transmembrane</keyword>
<feature type="transmembrane region" description="Helical" evidence="1">
    <location>
        <begin position="41"/>
        <end position="62"/>
    </location>
</feature>
<evidence type="ECO:0000313" key="3">
    <source>
        <dbReference type="Proteomes" id="UP000481109"/>
    </source>
</evidence>
<keyword evidence="1" id="KW-1133">Transmembrane helix</keyword>
<feature type="transmembrane region" description="Helical" evidence="1">
    <location>
        <begin position="162"/>
        <end position="188"/>
    </location>
</feature>
<comment type="caution">
    <text evidence="2">The sequence shown here is derived from an EMBL/GenBank/DDBJ whole genome shotgun (WGS) entry which is preliminary data.</text>
</comment>
<proteinExistence type="predicted"/>
<reference evidence="2 3" key="1">
    <citation type="submission" date="2020-02" db="EMBL/GenBank/DDBJ databases">
        <title>Whole-genome analyses of novel actinobacteria.</title>
        <authorList>
            <person name="Sahin N."/>
            <person name="Tokatli A."/>
        </authorList>
    </citation>
    <scope>NUCLEOTIDE SEQUENCE [LARGE SCALE GENOMIC DNA]</scope>
    <source>
        <strain evidence="2 3">YC504</strain>
    </source>
</reference>
<keyword evidence="1" id="KW-0472">Membrane</keyword>
<dbReference type="Proteomes" id="UP000481109">
    <property type="component" value="Unassembled WGS sequence"/>
</dbReference>
<feature type="transmembrane region" description="Helical" evidence="1">
    <location>
        <begin position="195"/>
        <end position="216"/>
    </location>
</feature>
<sequence length="272" mass="28195">MSTATAPRAGIAPRKATAYRVTFARVVHSEWHKFRTLRSTWITLIGSSVAILGVGLTMGATYEAGGGDSDVDTVLMLLFGFQLAQLMIAVLGVLVTAGEYSTGMVRSSLTAVPTRTPVLWAKAAVFGVVTFVSTLVTVLLTFPLAQLFLTGSDKEMALTDPGVLGTLVAASAGLALLGLIALGLGAVLRSVPGGIGGFIGLVLIVPVILDMLPYTAVQDAVRYFPAKSLESLTMLHPTPDAYPSTGAALLALALWAVAALGAGSLLLKRRDV</sequence>
<gene>
    <name evidence="2" type="ORF">G6045_29935</name>
</gene>
<evidence type="ECO:0000313" key="2">
    <source>
        <dbReference type="EMBL" id="NGO79847.1"/>
    </source>
</evidence>
<dbReference type="AlphaFoldDB" id="A0A6G4XSR6"/>
<accession>A0A6G4XSR6</accession>
<keyword evidence="3" id="KW-1185">Reference proteome</keyword>
<feature type="transmembrane region" description="Helical" evidence="1">
    <location>
        <begin position="247"/>
        <end position="267"/>
    </location>
</feature>
<evidence type="ECO:0000256" key="1">
    <source>
        <dbReference type="SAM" id="Phobius"/>
    </source>
</evidence>
<organism evidence="2 3">
    <name type="scientific">Streptomyces mesophilus</name>
    <dbReference type="NCBI Taxonomy" id="1775132"/>
    <lineage>
        <taxon>Bacteria</taxon>
        <taxon>Bacillati</taxon>
        <taxon>Actinomycetota</taxon>
        <taxon>Actinomycetes</taxon>
        <taxon>Kitasatosporales</taxon>
        <taxon>Streptomycetaceae</taxon>
        <taxon>Streptomyces</taxon>
    </lineage>
</organism>